<dbReference type="InterPro" id="IPR019099">
    <property type="entry name" value="Uncharacterised_PGPGW_TM"/>
</dbReference>
<name>A0ABP8JNS1_9MICO</name>
<comment type="caution">
    <text evidence="2">The sequence shown here is derived from an EMBL/GenBank/DDBJ whole genome shotgun (WGS) entry which is preliminary data.</text>
</comment>
<evidence type="ECO:0000256" key="1">
    <source>
        <dbReference type="SAM" id="Phobius"/>
    </source>
</evidence>
<feature type="transmembrane region" description="Helical" evidence="1">
    <location>
        <begin position="115"/>
        <end position="135"/>
    </location>
</feature>
<dbReference type="Proteomes" id="UP001500642">
    <property type="component" value="Unassembled WGS sequence"/>
</dbReference>
<evidence type="ECO:0008006" key="4">
    <source>
        <dbReference type="Google" id="ProtNLM"/>
    </source>
</evidence>
<keyword evidence="3" id="KW-1185">Reference proteome</keyword>
<evidence type="ECO:0000313" key="2">
    <source>
        <dbReference type="EMBL" id="GAA4393674.1"/>
    </source>
</evidence>
<keyword evidence="1" id="KW-0812">Transmembrane</keyword>
<keyword evidence="1" id="KW-0472">Membrane</keyword>
<protein>
    <recommendedName>
        <fullName evidence="4">TIGR02611 family protein</fullName>
    </recommendedName>
</protein>
<accession>A0ABP8JNS1</accession>
<gene>
    <name evidence="2" type="ORF">GCM10023167_22910</name>
</gene>
<reference evidence="3" key="1">
    <citation type="journal article" date="2019" name="Int. J. Syst. Evol. Microbiol.">
        <title>The Global Catalogue of Microorganisms (GCM) 10K type strain sequencing project: providing services to taxonomists for standard genome sequencing and annotation.</title>
        <authorList>
            <consortium name="The Broad Institute Genomics Platform"/>
            <consortium name="The Broad Institute Genome Sequencing Center for Infectious Disease"/>
            <person name="Wu L."/>
            <person name="Ma J."/>
        </authorList>
    </citation>
    <scope>NUCLEOTIDE SEQUENCE [LARGE SCALE GENOMIC DNA]</scope>
    <source>
        <strain evidence="3">JCM 17808</strain>
    </source>
</reference>
<dbReference type="InterPro" id="IPR013434">
    <property type="entry name" value="CHP02611"/>
</dbReference>
<dbReference type="EMBL" id="BAABGL010000018">
    <property type="protein sequence ID" value="GAA4393674.1"/>
    <property type="molecule type" value="Genomic_DNA"/>
</dbReference>
<evidence type="ECO:0000313" key="3">
    <source>
        <dbReference type="Proteomes" id="UP001500642"/>
    </source>
</evidence>
<feature type="transmembrane region" description="Helical" evidence="1">
    <location>
        <begin position="72"/>
        <end position="94"/>
    </location>
</feature>
<dbReference type="RefSeq" id="WP_345032223.1">
    <property type="nucleotide sequence ID" value="NZ_BAABGL010000018.1"/>
</dbReference>
<dbReference type="Pfam" id="PF09656">
    <property type="entry name" value="PGPGW"/>
    <property type="match status" value="1"/>
</dbReference>
<keyword evidence="1" id="KW-1133">Transmembrane helix</keyword>
<dbReference type="NCBIfam" id="TIGR02611">
    <property type="entry name" value="TIGR02611 family protein"/>
    <property type="match status" value="1"/>
</dbReference>
<feature type="transmembrane region" description="Helical" evidence="1">
    <location>
        <begin position="46"/>
        <end position="66"/>
    </location>
</feature>
<organism evidence="2 3">
    <name type="scientific">Brevibacterium pityocampae</name>
    <dbReference type="NCBI Taxonomy" id="506594"/>
    <lineage>
        <taxon>Bacteria</taxon>
        <taxon>Bacillati</taxon>
        <taxon>Actinomycetota</taxon>
        <taxon>Actinomycetes</taxon>
        <taxon>Micrococcales</taxon>
        <taxon>Brevibacteriaceae</taxon>
        <taxon>Brevibacterium</taxon>
    </lineage>
</organism>
<proteinExistence type="predicted"/>
<sequence>MGARDTRPAGWLSRSHKHGPSWLRRARLGFFRWRATIHRNPQASFVYKWCVGTLGGLIIAGGLMLVPLPGPGWVIVFVGVAIVASEFEWARDLLHWGRALLHRWTVWLTRRHWSVRLLVAGATCAFVLAVVWTMLRLIGLPPWVPEWLVPGWLGLD</sequence>